<protein>
    <submittedName>
        <fullName evidence="2">Uncharacterized protein</fullName>
    </submittedName>
</protein>
<reference evidence="3" key="1">
    <citation type="submission" date="2018-03" db="EMBL/GenBank/DDBJ databases">
        <authorList>
            <person name="Rodrigo-Torres L."/>
            <person name="Arahal R. D."/>
            <person name="Lucena T."/>
        </authorList>
    </citation>
    <scope>NUCLEOTIDE SEQUENCE [LARGE SCALE GENOMIC DNA]</scope>
    <source>
        <strain evidence="3">CECT 7615</strain>
    </source>
</reference>
<evidence type="ECO:0000256" key="1">
    <source>
        <dbReference type="SAM" id="Phobius"/>
    </source>
</evidence>
<dbReference type="RefSeq" id="WP_108792090.1">
    <property type="nucleotide sequence ID" value="NZ_ONZG01000015.1"/>
</dbReference>
<dbReference type="AlphaFoldDB" id="A0A2R8CF69"/>
<accession>A0A2R8CF69</accession>
<keyword evidence="1" id="KW-0472">Membrane</keyword>
<sequence>MTFFLLAFLAIVLLLLIEVPVGFAFGAGALVYGLMVGLIISRSLPLSIYVGPTTKLLLLCHLPMVLIVTFVSPWRCIIPGFSTECR</sequence>
<keyword evidence="1" id="KW-0812">Transmembrane</keyword>
<gene>
    <name evidence="2" type="ORF">TRM7615_04588</name>
</gene>
<feature type="transmembrane region" description="Helical" evidence="1">
    <location>
        <begin position="48"/>
        <end position="71"/>
    </location>
</feature>
<dbReference type="Proteomes" id="UP000244898">
    <property type="component" value="Unassembled WGS sequence"/>
</dbReference>
<dbReference type="EMBL" id="ONZG01000015">
    <property type="protein sequence ID" value="SPJ31049.1"/>
    <property type="molecule type" value="Genomic_DNA"/>
</dbReference>
<evidence type="ECO:0000313" key="3">
    <source>
        <dbReference type="Proteomes" id="UP000244898"/>
    </source>
</evidence>
<organism evidence="2 3">
    <name type="scientific">Falsiruegeria mediterranea M17</name>
    <dbReference type="NCBI Taxonomy" id="1200281"/>
    <lineage>
        <taxon>Bacteria</taxon>
        <taxon>Pseudomonadati</taxon>
        <taxon>Pseudomonadota</taxon>
        <taxon>Alphaproteobacteria</taxon>
        <taxon>Rhodobacterales</taxon>
        <taxon>Roseobacteraceae</taxon>
        <taxon>Falsiruegeria</taxon>
    </lineage>
</organism>
<evidence type="ECO:0000313" key="2">
    <source>
        <dbReference type="EMBL" id="SPJ31049.1"/>
    </source>
</evidence>
<keyword evidence="1" id="KW-1133">Transmembrane helix</keyword>
<name>A0A2R8CF69_9RHOB</name>
<keyword evidence="3" id="KW-1185">Reference proteome</keyword>
<proteinExistence type="predicted"/>